<gene>
    <name evidence="1" type="ORF">NIIDNTM18_09260</name>
</gene>
<proteinExistence type="predicted"/>
<name>A0A6S6P5R1_9MYCO</name>
<dbReference type="Proteomes" id="UP000515734">
    <property type="component" value="Chromosome"/>
</dbReference>
<dbReference type="AlphaFoldDB" id="A0A6S6P5R1"/>
<protein>
    <submittedName>
        <fullName evidence="1">Uncharacterized protein</fullName>
    </submittedName>
</protein>
<sequence length="64" mass="6825">MISAWFVAPDFRNSPLTARDTGEAISWLAASTAATHRHVVTEGAFERAAGAVVTTVFRSRFASG</sequence>
<organism evidence="1 2">
    <name type="scientific">Mycolicibacterium litorale</name>
    <dbReference type="NCBI Taxonomy" id="758802"/>
    <lineage>
        <taxon>Bacteria</taxon>
        <taxon>Bacillati</taxon>
        <taxon>Actinomycetota</taxon>
        <taxon>Actinomycetes</taxon>
        <taxon>Mycobacteriales</taxon>
        <taxon>Mycobacteriaceae</taxon>
        <taxon>Mycolicibacterium</taxon>
    </lineage>
</organism>
<accession>A0A6S6P5R1</accession>
<reference evidence="1 2" key="1">
    <citation type="submission" date="2020-07" db="EMBL/GenBank/DDBJ databases">
        <title>Complete genome sequence of Mycolicibacterium litorale like strain isolated from cardiac implantable electronic device infection.</title>
        <authorList>
            <person name="Fukano H."/>
            <person name="Miyama H."/>
            <person name="Hoshino Y."/>
        </authorList>
    </citation>
    <scope>NUCLEOTIDE SEQUENCE [LARGE SCALE GENOMIC DNA]</scope>
    <source>
        <strain evidence="1 2">NIIDNTM18</strain>
    </source>
</reference>
<evidence type="ECO:0000313" key="2">
    <source>
        <dbReference type="Proteomes" id="UP000515734"/>
    </source>
</evidence>
<dbReference type="EMBL" id="AP023287">
    <property type="protein sequence ID" value="BCI51648.1"/>
    <property type="molecule type" value="Genomic_DNA"/>
</dbReference>
<evidence type="ECO:0000313" key="1">
    <source>
        <dbReference type="EMBL" id="BCI51648.1"/>
    </source>
</evidence>